<proteinExistence type="inferred from homology"/>
<dbReference type="InterPro" id="IPR009378">
    <property type="entry name" value="H2_N"/>
</dbReference>
<dbReference type="InterPro" id="IPR031737">
    <property type="entry name" value="CNDH2_C"/>
</dbReference>
<dbReference type="AlphaFoldDB" id="A0A8J4CUC3"/>
<dbReference type="Proteomes" id="UP000722791">
    <property type="component" value="Unassembled WGS sequence"/>
</dbReference>
<feature type="compositionally biased region" description="Low complexity" evidence="4">
    <location>
        <begin position="113"/>
        <end position="122"/>
    </location>
</feature>
<feature type="region of interest" description="Disordered" evidence="4">
    <location>
        <begin position="770"/>
        <end position="817"/>
    </location>
</feature>
<evidence type="ECO:0000313" key="8">
    <source>
        <dbReference type="EMBL" id="GIM17109.1"/>
    </source>
</evidence>
<dbReference type="PANTHER" id="PTHR14324:SF3">
    <property type="entry name" value="CONDENSIN-2 COMPLEX SUBUNIT H2"/>
    <property type="match status" value="1"/>
</dbReference>
<dbReference type="EMBL" id="BNCP01000047">
    <property type="protein sequence ID" value="GIL88934.1"/>
    <property type="molecule type" value="Genomic_DNA"/>
</dbReference>
<evidence type="ECO:0000259" key="6">
    <source>
        <dbReference type="Pfam" id="PF16858"/>
    </source>
</evidence>
<evidence type="ECO:0000256" key="2">
    <source>
        <dbReference type="ARBA" id="ARBA00007844"/>
    </source>
</evidence>
<dbReference type="GO" id="GO:0000796">
    <property type="term" value="C:condensin complex"/>
    <property type="evidence" value="ECO:0007669"/>
    <property type="project" value="TreeGrafter"/>
</dbReference>
<organism evidence="7 9">
    <name type="scientific">Volvox reticuliferus</name>
    <dbReference type="NCBI Taxonomy" id="1737510"/>
    <lineage>
        <taxon>Eukaryota</taxon>
        <taxon>Viridiplantae</taxon>
        <taxon>Chlorophyta</taxon>
        <taxon>core chlorophytes</taxon>
        <taxon>Chlorophyceae</taxon>
        <taxon>CS clade</taxon>
        <taxon>Chlamydomonadales</taxon>
        <taxon>Volvocaceae</taxon>
        <taxon>Volvox</taxon>
    </lineage>
</organism>
<name>A0A8J4CUC3_9CHLO</name>
<dbReference type="GO" id="GO:0003682">
    <property type="term" value="F:chromatin binding"/>
    <property type="evidence" value="ECO:0007669"/>
    <property type="project" value="TreeGrafter"/>
</dbReference>
<dbReference type="GO" id="GO:0010032">
    <property type="term" value="P:meiotic chromosome condensation"/>
    <property type="evidence" value="ECO:0007669"/>
    <property type="project" value="TreeGrafter"/>
</dbReference>
<dbReference type="Pfam" id="PF16858">
    <property type="entry name" value="CNDH2_C"/>
    <property type="match status" value="1"/>
</dbReference>
<feature type="region of interest" description="Disordered" evidence="4">
    <location>
        <begin position="306"/>
        <end position="415"/>
    </location>
</feature>
<comment type="subcellular location">
    <subcellularLocation>
        <location evidence="1">Nucleus</location>
    </subcellularLocation>
</comment>
<gene>
    <name evidence="7" type="ORF">Vretifemale_16846</name>
    <name evidence="8" type="ORF">Vretimale_19642</name>
</gene>
<comment type="similarity">
    <text evidence="2">Belongs to the CND2 H2 (condensin-2 subunit 2) family.</text>
</comment>
<evidence type="ECO:0000256" key="3">
    <source>
        <dbReference type="ARBA" id="ARBA00023242"/>
    </source>
</evidence>
<keyword evidence="9" id="KW-1185">Reference proteome</keyword>
<dbReference type="InterPro" id="IPR031739">
    <property type="entry name" value="Ncaph2"/>
</dbReference>
<dbReference type="Proteomes" id="UP000747110">
    <property type="component" value="Unassembled WGS sequence"/>
</dbReference>
<evidence type="ECO:0000313" key="9">
    <source>
        <dbReference type="Proteomes" id="UP000747110"/>
    </source>
</evidence>
<dbReference type="EMBL" id="BNCQ01000092">
    <property type="protein sequence ID" value="GIM17109.1"/>
    <property type="molecule type" value="Genomic_DNA"/>
</dbReference>
<evidence type="ECO:0000313" key="7">
    <source>
        <dbReference type="EMBL" id="GIL88934.1"/>
    </source>
</evidence>
<dbReference type="GO" id="GO:0005634">
    <property type="term" value="C:nucleus"/>
    <property type="evidence" value="ECO:0007669"/>
    <property type="project" value="UniProtKB-SubCell"/>
</dbReference>
<evidence type="ECO:0000256" key="1">
    <source>
        <dbReference type="ARBA" id="ARBA00004123"/>
    </source>
</evidence>
<accession>A0A8J4CUC3</accession>
<feature type="compositionally biased region" description="Basic residues" evidence="4">
    <location>
        <begin position="401"/>
        <end position="413"/>
    </location>
</feature>
<protein>
    <recommendedName>
        <fullName evidence="10">Condensin-2 complex subunit H2</fullName>
    </recommendedName>
</protein>
<sequence>MADLGVDFEDLKENRFAHLLKPIRDLQDNFNIDLAHELEEYLELLENAQFAFEGARHVMVDFAEAALLIQGSALVFSKKVEYLYNLTYQAIEAVKGRRRQLGPDGQPLDGDNTAPTTAGARGRTARVRTSDEDEEDSVERVWVSEPYLREGSDLDLAQGEASMPNAGMAIRAPSALMALEDHGQGGASGAGGKGDGDAGVYRLQQCIVHCSGALLLDPRDGDLYDHQLRFIGPQSKHDKGLKELIEAHRWEQPTQTIPLPATQAHVPGAAGQHDAQPFVPMDQDLGTAHDYGDDDGGGYGGCGDWPSDDEGAPVAAANTGNGMDPAATAGVPESDGTGTATAEHAGCRPQRHQASMTQAGDGAVSGSIGHGQQPEAEDAFEPYKPLDPATKSSRLPDRPLMVRRPRKMQRKTATKTSGSGVACGLLLPEFVYCLYFLRPALVAPEISEKQCAAAKEARRRMDRVIRLGPDLLAPVFDACDPGATVTPDELATGDPANDTQEPVAAAQLYGFDDDDDGAGFGGGGGCASDLDEDVDFAAAGRNGFGEDVGGMAGAWHKLPGVEDDAEAGGWLGGRGMLAGRGAPMGGLGGSGEGMTVDGEEPSYEELCRAHMESMLLAASAREVQSDLARRVNSWRQRIDPVLKAEESRPAFDIQDYGELIIRRLSDLKLTDNNAQRLQQREGHNAVAIAPVHQRIKFSQVAANLQKFEVSRLFSAMLQLINNRNVVIHKAEPMGVSPGEVPDEPLALELLSTDLYHKTMGARLALPQQVGMDGSHQEDGGTQQARGKAGGARKVGAGAKRAKRSVAERPSDADTDDW</sequence>
<comment type="caution">
    <text evidence="7">The sequence shown here is derived from an EMBL/GenBank/DDBJ whole genome shotgun (WGS) entry which is preliminary data.</text>
</comment>
<keyword evidence="3" id="KW-0539">Nucleus</keyword>
<feature type="region of interest" description="Disordered" evidence="4">
    <location>
        <begin position="99"/>
        <end position="139"/>
    </location>
</feature>
<reference evidence="7" key="1">
    <citation type="journal article" date="2021" name="Proc. Natl. Acad. Sci. U.S.A.">
        <title>Three genomes in the algal genus Volvox reveal the fate of a haploid sex-determining region after a transition to homothallism.</title>
        <authorList>
            <person name="Yamamoto K."/>
            <person name="Hamaji T."/>
            <person name="Kawai-Toyooka H."/>
            <person name="Matsuzaki R."/>
            <person name="Takahashi F."/>
            <person name="Nishimura Y."/>
            <person name="Kawachi M."/>
            <person name="Noguchi H."/>
            <person name="Minakuchi Y."/>
            <person name="Umen J.G."/>
            <person name="Toyoda A."/>
            <person name="Nozaki H."/>
        </authorList>
    </citation>
    <scope>NUCLEOTIDE SEQUENCE</scope>
    <source>
        <strain evidence="8">NIES-3785</strain>
        <strain evidence="7">NIES-3786</strain>
    </source>
</reference>
<dbReference type="GO" id="GO:0051306">
    <property type="term" value="P:mitotic sister chromatid separation"/>
    <property type="evidence" value="ECO:0007669"/>
    <property type="project" value="TreeGrafter"/>
</dbReference>
<dbReference type="OrthoDB" id="10038475at2759"/>
<dbReference type="PANTHER" id="PTHR14324">
    <property type="entry name" value="CONDENSIN-2 COMPLEX SUBUNIT H2"/>
    <property type="match status" value="1"/>
</dbReference>
<evidence type="ECO:0008006" key="10">
    <source>
        <dbReference type="Google" id="ProtNLM"/>
    </source>
</evidence>
<feature type="domain" description="Condensin II complex subunit H2 N-terminal" evidence="5">
    <location>
        <begin position="15"/>
        <end position="100"/>
    </location>
</feature>
<evidence type="ECO:0000259" key="5">
    <source>
        <dbReference type="Pfam" id="PF06278"/>
    </source>
</evidence>
<dbReference type="Pfam" id="PF06278">
    <property type="entry name" value="CNDH2_N"/>
    <property type="match status" value="1"/>
</dbReference>
<feature type="domain" description="Condensin-2 complex subunit H2 C-terminal" evidence="6">
    <location>
        <begin position="602"/>
        <end position="759"/>
    </location>
</feature>
<evidence type="ECO:0000256" key="4">
    <source>
        <dbReference type="SAM" id="MobiDB-lite"/>
    </source>
</evidence>